<dbReference type="GO" id="GO:0008360">
    <property type="term" value="P:regulation of cell shape"/>
    <property type="evidence" value="ECO:0007669"/>
    <property type="project" value="UniProtKB-UniRule"/>
</dbReference>
<keyword evidence="13" id="KW-0121">Carboxypeptidase</keyword>
<dbReference type="Pfam" id="PF03734">
    <property type="entry name" value="YkuD"/>
    <property type="match status" value="1"/>
</dbReference>
<keyword evidence="13" id="KW-0645">Protease</keyword>
<dbReference type="GO" id="GO:0009002">
    <property type="term" value="F:serine-type D-Ala-D-Ala carboxypeptidase activity"/>
    <property type="evidence" value="ECO:0007669"/>
    <property type="project" value="InterPro"/>
</dbReference>
<keyword evidence="6 9" id="KW-0133">Cell shape</keyword>
<sequence length="474" mass="51753">MLGKQASHSKKFSVLKITAFAVFASAFTAASAFSVKFWFENKELKALKPLQPITYYTVSSEKSFLDGSDVVSVIDEGAFQTEKKKLIEAKSDFIEADLKTMKMTLYEKGEPKTDYPIKAKGKEGSFWETTTGVYSVGVKLVNHFSSIARVWMPYGIQFYGNFFIHGWPYHSDGTPIVGSYSGGCIRLSTDDAKKVFEFAKNGMPVLVFEEKPKKALYEALQLSSGGISSAPDISAGAAVIADLDTGEILLDKEVDRVNPVGALTKSMTALTVSEVVNLERVITAQASMLNKEKSDGLLKISEMYRGFDLLYPLLMQSSNDAASVLGGFLGEKETVNQMNKKARALGMSGTNFVDTTGESEENVSTLRDLSRLAKYILDKRGFIFGVSIGTQYPEDGTVKFSNLQNYNPFAGEKNITGVIGGRSDAVGFTILTVWKESKEGGPVRNLLIGVLGSNDANGDIIALRDWFEGNFGMK</sequence>
<feature type="active site" description="Nucleophile" evidence="9">
    <location>
        <position position="184"/>
    </location>
</feature>
<evidence type="ECO:0000256" key="2">
    <source>
        <dbReference type="ARBA" id="ARBA00007164"/>
    </source>
</evidence>
<evidence type="ECO:0000256" key="3">
    <source>
        <dbReference type="ARBA" id="ARBA00022679"/>
    </source>
</evidence>
<dbReference type="GO" id="GO:0018104">
    <property type="term" value="P:peptidoglycan-protein cross-linking"/>
    <property type="evidence" value="ECO:0007669"/>
    <property type="project" value="TreeGrafter"/>
</dbReference>
<evidence type="ECO:0000256" key="7">
    <source>
        <dbReference type="ARBA" id="ARBA00022984"/>
    </source>
</evidence>
<organism evidence="13 14">
    <name type="scientific">Candidatus Jorgensenbacteria bacterium GW2011_GWA2_45_9</name>
    <dbReference type="NCBI Taxonomy" id="1618663"/>
    <lineage>
        <taxon>Bacteria</taxon>
        <taxon>Candidatus Joergenseniibacteriota</taxon>
    </lineage>
</organism>
<evidence type="ECO:0000256" key="8">
    <source>
        <dbReference type="ARBA" id="ARBA00023316"/>
    </source>
</evidence>
<protein>
    <submittedName>
        <fullName evidence="13">D-alanyl-D-alanine carboxypeptidase family protein</fullName>
    </submittedName>
</protein>
<dbReference type="Gene3D" id="3.40.710.10">
    <property type="entry name" value="DD-peptidase/beta-lactamase superfamily"/>
    <property type="match status" value="1"/>
</dbReference>
<keyword evidence="4 11" id="KW-0732">Signal</keyword>
<dbReference type="InterPro" id="IPR038063">
    <property type="entry name" value="Transpep_catalytic_dom"/>
</dbReference>
<dbReference type="GO" id="GO:0071972">
    <property type="term" value="F:peptidoglycan L,D-transpeptidase activity"/>
    <property type="evidence" value="ECO:0007669"/>
    <property type="project" value="TreeGrafter"/>
</dbReference>
<keyword evidence="7 9" id="KW-0573">Peptidoglycan synthesis</keyword>
<evidence type="ECO:0000313" key="13">
    <source>
        <dbReference type="EMBL" id="KKU15660.1"/>
    </source>
</evidence>
<feature type="domain" description="L,D-TPase catalytic" evidence="12">
    <location>
        <begin position="92"/>
        <end position="208"/>
    </location>
</feature>
<dbReference type="PANTHER" id="PTHR30582">
    <property type="entry name" value="L,D-TRANSPEPTIDASE"/>
    <property type="match status" value="1"/>
</dbReference>
<keyword evidence="8 9" id="KW-0961">Cell wall biogenesis/degradation</keyword>
<comment type="similarity">
    <text evidence="2 10">Belongs to the peptidase S11 family.</text>
</comment>
<dbReference type="GO" id="GO:0071555">
    <property type="term" value="P:cell wall organization"/>
    <property type="evidence" value="ECO:0007669"/>
    <property type="project" value="UniProtKB-UniRule"/>
</dbReference>
<dbReference type="PRINTS" id="PR00725">
    <property type="entry name" value="DADACBPTASE1"/>
</dbReference>
<keyword evidence="3" id="KW-0808">Transferase</keyword>
<keyword evidence="5" id="KW-0378">Hydrolase</keyword>
<evidence type="ECO:0000256" key="6">
    <source>
        <dbReference type="ARBA" id="ARBA00022960"/>
    </source>
</evidence>
<evidence type="ECO:0000256" key="10">
    <source>
        <dbReference type="RuleBase" id="RU004016"/>
    </source>
</evidence>
<evidence type="ECO:0000256" key="1">
    <source>
        <dbReference type="ARBA" id="ARBA00004752"/>
    </source>
</evidence>
<reference evidence="13 14" key="1">
    <citation type="journal article" date="2015" name="Nature">
        <title>rRNA introns, odd ribosomes, and small enigmatic genomes across a large radiation of phyla.</title>
        <authorList>
            <person name="Brown C.T."/>
            <person name="Hug L.A."/>
            <person name="Thomas B.C."/>
            <person name="Sharon I."/>
            <person name="Castelle C.J."/>
            <person name="Singh A."/>
            <person name="Wilkins M.J."/>
            <person name="Williams K.H."/>
            <person name="Banfield J.F."/>
        </authorList>
    </citation>
    <scope>NUCLEOTIDE SEQUENCE [LARGE SCALE GENOMIC DNA]</scope>
</reference>
<dbReference type="PROSITE" id="PS52029">
    <property type="entry name" value="LD_TPASE"/>
    <property type="match status" value="1"/>
</dbReference>
<accession>A0A0G1R475</accession>
<dbReference type="GO" id="GO:0016740">
    <property type="term" value="F:transferase activity"/>
    <property type="evidence" value="ECO:0007669"/>
    <property type="project" value="UniProtKB-KW"/>
</dbReference>
<feature type="chain" id="PRO_5002539387" evidence="11">
    <location>
        <begin position="33"/>
        <end position="474"/>
    </location>
</feature>
<dbReference type="InterPro" id="IPR012338">
    <property type="entry name" value="Beta-lactam/transpept-like"/>
</dbReference>
<evidence type="ECO:0000256" key="11">
    <source>
        <dbReference type="SAM" id="SignalP"/>
    </source>
</evidence>
<dbReference type="SUPFAM" id="SSF56601">
    <property type="entry name" value="beta-lactamase/transpeptidase-like"/>
    <property type="match status" value="1"/>
</dbReference>
<dbReference type="InterPro" id="IPR001967">
    <property type="entry name" value="Peptidase_S11_N"/>
</dbReference>
<feature type="signal peptide" evidence="11">
    <location>
        <begin position="1"/>
        <end position="32"/>
    </location>
</feature>
<dbReference type="EMBL" id="LCLJ01000005">
    <property type="protein sequence ID" value="KKU15660.1"/>
    <property type="molecule type" value="Genomic_DNA"/>
</dbReference>
<dbReference type="Pfam" id="PF00768">
    <property type="entry name" value="Peptidase_S11"/>
    <property type="match status" value="1"/>
</dbReference>
<dbReference type="InterPro" id="IPR050979">
    <property type="entry name" value="LD-transpeptidase"/>
</dbReference>
<dbReference type="InterPro" id="IPR018044">
    <property type="entry name" value="Peptidase_S11"/>
</dbReference>
<name>A0A0G1R475_9BACT</name>
<evidence type="ECO:0000313" key="14">
    <source>
        <dbReference type="Proteomes" id="UP000034727"/>
    </source>
</evidence>
<feature type="active site" description="Proton donor/acceptor" evidence="9">
    <location>
        <position position="165"/>
    </location>
</feature>
<dbReference type="Proteomes" id="UP000034727">
    <property type="component" value="Unassembled WGS sequence"/>
</dbReference>
<dbReference type="InterPro" id="IPR005490">
    <property type="entry name" value="LD_TPept_cat_dom"/>
</dbReference>
<dbReference type="Gene3D" id="2.40.440.10">
    <property type="entry name" value="L,D-transpeptidase catalytic domain-like"/>
    <property type="match status" value="1"/>
</dbReference>
<dbReference type="CDD" id="cd16913">
    <property type="entry name" value="YkuD_like"/>
    <property type="match status" value="1"/>
</dbReference>
<comment type="pathway">
    <text evidence="1 9">Cell wall biogenesis; peptidoglycan biosynthesis.</text>
</comment>
<dbReference type="PANTHER" id="PTHR30582:SF2">
    <property type="entry name" value="L,D-TRANSPEPTIDASE YCIB-RELATED"/>
    <property type="match status" value="1"/>
</dbReference>
<evidence type="ECO:0000259" key="12">
    <source>
        <dbReference type="PROSITE" id="PS52029"/>
    </source>
</evidence>
<evidence type="ECO:0000256" key="5">
    <source>
        <dbReference type="ARBA" id="ARBA00022801"/>
    </source>
</evidence>
<comment type="caution">
    <text evidence="13">The sequence shown here is derived from an EMBL/GenBank/DDBJ whole genome shotgun (WGS) entry which is preliminary data.</text>
</comment>
<dbReference type="UniPathway" id="UPA00219"/>
<evidence type="ECO:0000256" key="9">
    <source>
        <dbReference type="PROSITE-ProRule" id="PRU01373"/>
    </source>
</evidence>
<dbReference type="SUPFAM" id="SSF141523">
    <property type="entry name" value="L,D-transpeptidase catalytic domain-like"/>
    <property type="match status" value="1"/>
</dbReference>
<dbReference type="GO" id="GO:0005576">
    <property type="term" value="C:extracellular region"/>
    <property type="evidence" value="ECO:0007669"/>
    <property type="project" value="TreeGrafter"/>
</dbReference>
<proteinExistence type="inferred from homology"/>
<evidence type="ECO:0000256" key="4">
    <source>
        <dbReference type="ARBA" id="ARBA00022729"/>
    </source>
</evidence>
<dbReference type="GO" id="GO:0006508">
    <property type="term" value="P:proteolysis"/>
    <property type="evidence" value="ECO:0007669"/>
    <property type="project" value="InterPro"/>
</dbReference>
<gene>
    <name evidence="13" type="ORF">UX22_C0005G0017</name>
</gene>
<dbReference type="AlphaFoldDB" id="A0A0G1R475"/>